<keyword evidence="8" id="KW-1185">Reference proteome</keyword>
<feature type="domain" description="Major facilitator superfamily (MFS) profile" evidence="6">
    <location>
        <begin position="30"/>
        <end position="401"/>
    </location>
</feature>
<keyword evidence="4 5" id="KW-0472">Membrane</keyword>
<feature type="transmembrane region" description="Helical" evidence="5">
    <location>
        <begin position="186"/>
        <end position="205"/>
    </location>
</feature>
<dbReference type="EMBL" id="SJKA01000004">
    <property type="protein sequence ID" value="TCC35142.1"/>
    <property type="molecule type" value="Genomic_DNA"/>
</dbReference>
<sequence>MWILAGLITVTLGLWRRRKGQSMTAYRPLVAPVLVTAALAVAIAQTIVVAALPVFQDELRVSGAAVTWLLTGFMVVSAVATPLAGRLGDRIGYRPVLIACLLAFLVGAVLAAVANSNSWYAGVLAGRSLQGVAGGVFPLLFGLARAIAGPEQRRHLVALLSSMFGVGGALGMVLAGPITDWLGTSALFWCTALLGVAALLGATALPRTAPVPTTGPGLLTVLRGRALATTNLTTVIVSVAMFAAVTLLPQFMQTRLGASPTTTGTAMIPMAALMLIGGPLASRFAARRALQTGAVLAAAAFTFLAAAHQHLWQTYVFAAILGAAYGLAFASLGNLAVDAVPPDQTGAATGINTILRTLGGALGTQLSALALTGGYVVAFLTFAVVALAAAAAAGGIVVGRTSDTHQMAPPA</sequence>
<feature type="transmembrane region" description="Helical" evidence="5">
    <location>
        <begin position="120"/>
        <end position="144"/>
    </location>
</feature>
<evidence type="ECO:0000313" key="8">
    <source>
        <dbReference type="Proteomes" id="UP000292695"/>
    </source>
</evidence>
<dbReference type="PROSITE" id="PS50850">
    <property type="entry name" value="MFS"/>
    <property type="match status" value="1"/>
</dbReference>
<reference evidence="7 8" key="1">
    <citation type="submission" date="2019-02" db="EMBL/GenBank/DDBJ databases">
        <title>Kribbella capetownensis sp. nov. and Kribbella speibonae sp. nov., isolated from soil.</title>
        <authorList>
            <person name="Curtis S.M."/>
            <person name="Norton I."/>
            <person name="Everest G.J."/>
            <person name="Meyers P.R."/>
        </authorList>
    </citation>
    <scope>NUCLEOTIDE SEQUENCE [LARGE SCALE GENOMIC DNA]</scope>
    <source>
        <strain evidence="7 8">DSM 27082</strain>
    </source>
</reference>
<dbReference type="PANTHER" id="PTHR23501:SF197">
    <property type="entry name" value="COMD"/>
    <property type="match status" value="1"/>
</dbReference>
<dbReference type="Pfam" id="PF07690">
    <property type="entry name" value="MFS_1"/>
    <property type="match status" value="1"/>
</dbReference>
<proteinExistence type="predicted"/>
<dbReference type="InterPro" id="IPR020846">
    <property type="entry name" value="MFS_dom"/>
</dbReference>
<keyword evidence="3 5" id="KW-1133">Transmembrane helix</keyword>
<feature type="transmembrane region" description="Helical" evidence="5">
    <location>
        <begin position="289"/>
        <end position="308"/>
    </location>
</feature>
<dbReference type="Gene3D" id="1.20.1250.20">
    <property type="entry name" value="MFS general substrate transporter like domains"/>
    <property type="match status" value="1"/>
</dbReference>
<keyword evidence="2 5" id="KW-0812">Transmembrane</keyword>
<dbReference type="PANTHER" id="PTHR23501">
    <property type="entry name" value="MAJOR FACILITATOR SUPERFAMILY"/>
    <property type="match status" value="1"/>
</dbReference>
<feature type="transmembrane region" description="Helical" evidence="5">
    <location>
        <begin position="226"/>
        <end position="252"/>
    </location>
</feature>
<feature type="transmembrane region" description="Helical" evidence="5">
    <location>
        <begin position="314"/>
        <end position="337"/>
    </location>
</feature>
<evidence type="ECO:0000256" key="2">
    <source>
        <dbReference type="ARBA" id="ARBA00022692"/>
    </source>
</evidence>
<dbReference type="AlphaFoldDB" id="A0A4V2M498"/>
<feature type="transmembrane region" description="Helical" evidence="5">
    <location>
        <begin position="29"/>
        <end position="55"/>
    </location>
</feature>
<name>A0A4V2M498_9ACTN</name>
<feature type="transmembrane region" description="Helical" evidence="5">
    <location>
        <begin position="349"/>
        <end position="369"/>
    </location>
</feature>
<feature type="transmembrane region" description="Helical" evidence="5">
    <location>
        <begin position="156"/>
        <end position="174"/>
    </location>
</feature>
<dbReference type="Proteomes" id="UP000292695">
    <property type="component" value="Unassembled WGS sequence"/>
</dbReference>
<evidence type="ECO:0000313" key="7">
    <source>
        <dbReference type="EMBL" id="TCC35142.1"/>
    </source>
</evidence>
<evidence type="ECO:0000259" key="6">
    <source>
        <dbReference type="PROSITE" id="PS50850"/>
    </source>
</evidence>
<evidence type="ECO:0000256" key="3">
    <source>
        <dbReference type="ARBA" id="ARBA00022989"/>
    </source>
</evidence>
<dbReference type="RefSeq" id="WP_131288426.1">
    <property type="nucleotide sequence ID" value="NZ_SJKA01000004.1"/>
</dbReference>
<comment type="caution">
    <text evidence="7">The sequence shown here is derived from an EMBL/GenBank/DDBJ whole genome shotgun (WGS) entry which is preliminary data.</text>
</comment>
<gene>
    <name evidence="7" type="ORF">E0H50_14870</name>
</gene>
<protein>
    <submittedName>
        <fullName evidence="7">MFS transporter</fullName>
    </submittedName>
</protein>
<evidence type="ECO:0000256" key="1">
    <source>
        <dbReference type="ARBA" id="ARBA00004651"/>
    </source>
</evidence>
<dbReference type="GO" id="GO:0005886">
    <property type="term" value="C:plasma membrane"/>
    <property type="evidence" value="ECO:0007669"/>
    <property type="project" value="UniProtKB-SubCell"/>
</dbReference>
<dbReference type="GO" id="GO:0022857">
    <property type="term" value="F:transmembrane transporter activity"/>
    <property type="evidence" value="ECO:0007669"/>
    <property type="project" value="InterPro"/>
</dbReference>
<feature type="transmembrane region" description="Helical" evidence="5">
    <location>
        <begin position="61"/>
        <end position="84"/>
    </location>
</feature>
<feature type="transmembrane region" description="Helical" evidence="5">
    <location>
        <begin position="375"/>
        <end position="398"/>
    </location>
</feature>
<dbReference type="SUPFAM" id="SSF103473">
    <property type="entry name" value="MFS general substrate transporter"/>
    <property type="match status" value="1"/>
</dbReference>
<feature type="transmembrane region" description="Helical" evidence="5">
    <location>
        <begin position="264"/>
        <end position="282"/>
    </location>
</feature>
<evidence type="ECO:0000256" key="5">
    <source>
        <dbReference type="SAM" id="Phobius"/>
    </source>
</evidence>
<feature type="transmembrane region" description="Helical" evidence="5">
    <location>
        <begin position="96"/>
        <end position="114"/>
    </location>
</feature>
<evidence type="ECO:0000256" key="4">
    <source>
        <dbReference type="ARBA" id="ARBA00023136"/>
    </source>
</evidence>
<organism evidence="7 8">
    <name type="scientific">Kribbella sindirgiensis</name>
    <dbReference type="NCBI Taxonomy" id="1124744"/>
    <lineage>
        <taxon>Bacteria</taxon>
        <taxon>Bacillati</taxon>
        <taxon>Actinomycetota</taxon>
        <taxon>Actinomycetes</taxon>
        <taxon>Propionibacteriales</taxon>
        <taxon>Kribbellaceae</taxon>
        <taxon>Kribbella</taxon>
    </lineage>
</organism>
<comment type="subcellular location">
    <subcellularLocation>
        <location evidence="1">Cell membrane</location>
        <topology evidence="1">Multi-pass membrane protein</topology>
    </subcellularLocation>
</comment>
<dbReference type="OrthoDB" id="4484751at2"/>
<dbReference type="InterPro" id="IPR011701">
    <property type="entry name" value="MFS"/>
</dbReference>
<accession>A0A4V2M498</accession>
<dbReference type="InterPro" id="IPR036259">
    <property type="entry name" value="MFS_trans_sf"/>
</dbReference>